<sequence>MAKKPAGGSKSPPRQTSPRVSTIASRILSGANPKPTKAQIKTIAASVMSQDQTKGQALKKR</sequence>
<name>A0ABW3HBZ4_9SPHN</name>
<evidence type="ECO:0000313" key="3">
    <source>
        <dbReference type="Proteomes" id="UP001596977"/>
    </source>
</evidence>
<dbReference type="Proteomes" id="UP001596977">
    <property type="component" value="Unassembled WGS sequence"/>
</dbReference>
<proteinExistence type="predicted"/>
<evidence type="ECO:0000256" key="1">
    <source>
        <dbReference type="SAM" id="MobiDB-lite"/>
    </source>
</evidence>
<reference evidence="3" key="1">
    <citation type="journal article" date="2019" name="Int. J. Syst. Evol. Microbiol.">
        <title>The Global Catalogue of Microorganisms (GCM) 10K type strain sequencing project: providing services to taxonomists for standard genome sequencing and annotation.</title>
        <authorList>
            <consortium name="The Broad Institute Genomics Platform"/>
            <consortium name="The Broad Institute Genome Sequencing Center for Infectious Disease"/>
            <person name="Wu L."/>
            <person name="Ma J."/>
        </authorList>
    </citation>
    <scope>NUCLEOTIDE SEQUENCE [LARGE SCALE GENOMIC DNA]</scope>
    <source>
        <strain evidence="3">CCUG 62982</strain>
    </source>
</reference>
<comment type="caution">
    <text evidence="2">The sequence shown here is derived from an EMBL/GenBank/DDBJ whole genome shotgun (WGS) entry which is preliminary data.</text>
</comment>
<dbReference type="EMBL" id="JBHTJG010000016">
    <property type="protein sequence ID" value="MFD0948644.1"/>
    <property type="molecule type" value="Genomic_DNA"/>
</dbReference>
<evidence type="ECO:0000313" key="2">
    <source>
        <dbReference type="EMBL" id="MFD0948644.1"/>
    </source>
</evidence>
<organism evidence="2 3">
    <name type="scientific">Sphingomonas canadensis</name>
    <dbReference type="NCBI Taxonomy" id="1219257"/>
    <lineage>
        <taxon>Bacteria</taxon>
        <taxon>Pseudomonadati</taxon>
        <taxon>Pseudomonadota</taxon>
        <taxon>Alphaproteobacteria</taxon>
        <taxon>Sphingomonadales</taxon>
        <taxon>Sphingomonadaceae</taxon>
        <taxon>Sphingomonas</taxon>
    </lineage>
</organism>
<feature type="compositionally biased region" description="Polar residues" evidence="1">
    <location>
        <begin position="12"/>
        <end position="24"/>
    </location>
</feature>
<protein>
    <submittedName>
        <fullName evidence="2">Uncharacterized protein</fullName>
    </submittedName>
</protein>
<feature type="region of interest" description="Disordered" evidence="1">
    <location>
        <begin position="1"/>
        <end position="37"/>
    </location>
</feature>
<accession>A0ABW3HBZ4</accession>
<keyword evidence="3" id="KW-1185">Reference proteome</keyword>
<gene>
    <name evidence="2" type="ORF">ACFQ1E_20055</name>
</gene>
<dbReference type="RefSeq" id="WP_264946665.1">
    <property type="nucleotide sequence ID" value="NZ_JAPDRA010000019.1"/>
</dbReference>